<keyword evidence="3" id="KW-1185">Reference proteome</keyword>
<dbReference type="InterPro" id="IPR036188">
    <property type="entry name" value="FAD/NAD-bd_sf"/>
</dbReference>
<dbReference type="RefSeq" id="WP_106237959.1">
    <property type="nucleotide sequence ID" value="NZ_PVZC01000001.1"/>
</dbReference>
<comment type="caution">
    <text evidence="2">The sequence shown here is derived from an EMBL/GenBank/DDBJ whole genome shotgun (WGS) entry which is preliminary data.</text>
</comment>
<organism evidence="2 3">
    <name type="scientific">Allonocardiopsis opalescens</name>
    <dbReference type="NCBI Taxonomy" id="1144618"/>
    <lineage>
        <taxon>Bacteria</taxon>
        <taxon>Bacillati</taxon>
        <taxon>Actinomycetota</taxon>
        <taxon>Actinomycetes</taxon>
        <taxon>Streptosporangiales</taxon>
        <taxon>Allonocardiopsis</taxon>
    </lineage>
</organism>
<accession>A0A2T0QCU2</accession>
<name>A0A2T0QCU2_9ACTN</name>
<dbReference type="Pfam" id="PF17885">
    <property type="entry name" value="Smoa_sbd"/>
    <property type="match status" value="1"/>
</dbReference>
<dbReference type="Gene3D" id="3.50.50.60">
    <property type="entry name" value="FAD/NAD(P)-binding domain"/>
    <property type="match status" value="2"/>
</dbReference>
<dbReference type="PRINTS" id="PR00420">
    <property type="entry name" value="RNGMNOXGNASE"/>
</dbReference>
<feature type="domain" description="Styrene monooxygenase StyA putative substrate binding" evidence="1">
    <location>
        <begin position="145"/>
        <end position="252"/>
    </location>
</feature>
<reference evidence="2 3" key="1">
    <citation type="submission" date="2018-03" db="EMBL/GenBank/DDBJ databases">
        <title>Genomic Encyclopedia of Archaeal and Bacterial Type Strains, Phase II (KMG-II): from individual species to whole genera.</title>
        <authorList>
            <person name="Goeker M."/>
        </authorList>
    </citation>
    <scope>NUCLEOTIDE SEQUENCE [LARGE SCALE GENOMIC DNA]</scope>
    <source>
        <strain evidence="2 3">DSM 45601</strain>
    </source>
</reference>
<dbReference type="Gene3D" id="3.30.9.40">
    <property type="match status" value="1"/>
</dbReference>
<protein>
    <submittedName>
        <fullName evidence="2">2-polyprenyl-6-methoxyphenol hydroxylase-like FAD-dependent oxidoreductase</fullName>
    </submittedName>
</protein>
<dbReference type="InterPro" id="IPR041654">
    <property type="entry name" value="StyA_sbd"/>
</dbReference>
<evidence type="ECO:0000259" key="1">
    <source>
        <dbReference type="Pfam" id="PF17885"/>
    </source>
</evidence>
<evidence type="ECO:0000313" key="2">
    <source>
        <dbReference type="EMBL" id="PRY01739.1"/>
    </source>
</evidence>
<dbReference type="SUPFAM" id="SSF51905">
    <property type="entry name" value="FAD/NAD(P)-binding domain"/>
    <property type="match status" value="1"/>
</dbReference>
<sequence>MRKILIVGAGQSGLHLAHGLLSHGYDVTLITGQTSIEIRTGRPSITQFTLPTVLGYERELQLDFWSSVAPHMEKFNVHMYPPGSPPMVIQGRNDGYILSVDRRVKMADWLEYFEDRGGKVVIHGVTLSDLDYFSRMFDLVVVAVGAGELGALFDRDPSRISAARERVLAQVYIDGVASTGDSDDTTGWVATTPAGNVFLVPVLTAQGPCHSLFLVGEPGGAVDTWHDKPSPQQQLDRMKDHLRQHMPEYYERCRNAVLIDGKSRLIERLHPQVRQPVGRLPSGGLVLGIADVVVTTDPFGGQGWNNSTRCAKSYLTSILDRGDRPFDEAYLRRMFEDFWSYGQSAEMWAQMISTMWDTELPEHLQEVMGAAMVYPEVADRWIQGWDYPPDYQNWLLDPVLARKYLAEVAATRGR</sequence>
<proteinExistence type="predicted"/>
<dbReference type="OrthoDB" id="3414915at2"/>
<gene>
    <name evidence="2" type="ORF">CLV72_101323</name>
</gene>
<dbReference type="EMBL" id="PVZC01000001">
    <property type="protein sequence ID" value="PRY01739.1"/>
    <property type="molecule type" value="Genomic_DNA"/>
</dbReference>
<evidence type="ECO:0000313" key="3">
    <source>
        <dbReference type="Proteomes" id="UP000237846"/>
    </source>
</evidence>
<dbReference type="AlphaFoldDB" id="A0A2T0QCU2"/>
<dbReference type="Proteomes" id="UP000237846">
    <property type="component" value="Unassembled WGS sequence"/>
</dbReference>